<dbReference type="PANTHER" id="PTHR22898">
    <property type="entry name" value="UNCHARACTERIZED GLYCOSOL TRANSFERASE-RELATED"/>
    <property type="match status" value="1"/>
</dbReference>
<dbReference type="InterPro" id="IPR052501">
    <property type="entry name" value="Alpha-1-2_FucT"/>
</dbReference>
<dbReference type="Proteomes" id="UP000887540">
    <property type="component" value="Unplaced"/>
</dbReference>
<sequence>MLESKKDFVEPAIEYAFNYLQEKGHNNISLFFIGTDLPFINDLDLRNLSFSMIYNPAILARGDDMCLAINYCDSMIMTASGSTYGWWISYLMPANSTIFYNSQITDHASFTKDVHDYDIFLDEWIKLTVYNETAHREKWWWYQRHNWSREKADGTYFI</sequence>
<name>A0A914C831_9BILA</name>
<organism evidence="1 2">
    <name type="scientific">Acrobeloides nanus</name>
    <dbReference type="NCBI Taxonomy" id="290746"/>
    <lineage>
        <taxon>Eukaryota</taxon>
        <taxon>Metazoa</taxon>
        <taxon>Ecdysozoa</taxon>
        <taxon>Nematoda</taxon>
        <taxon>Chromadorea</taxon>
        <taxon>Rhabditida</taxon>
        <taxon>Tylenchina</taxon>
        <taxon>Cephalobomorpha</taxon>
        <taxon>Cephaloboidea</taxon>
        <taxon>Cephalobidae</taxon>
        <taxon>Acrobeloides</taxon>
    </lineage>
</organism>
<dbReference type="WBParaSite" id="ACRNAN_Path_511.g1935.t1">
    <property type="protein sequence ID" value="ACRNAN_Path_511.g1935.t1"/>
    <property type="gene ID" value="ACRNAN_Path_511.g1935"/>
</dbReference>
<protein>
    <submittedName>
        <fullName evidence="2">L-Fucosyltransferase</fullName>
    </submittedName>
</protein>
<evidence type="ECO:0000313" key="2">
    <source>
        <dbReference type="WBParaSite" id="ACRNAN_Path_511.g1935.t1"/>
    </source>
</evidence>
<reference evidence="2" key="1">
    <citation type="submission" date="2022-11" db="UniProtKB">
        <authorList>
            <consortium name="WormBaseParasite"/>
        </authorList>
    </citation>
    <scope>IDENTIFICATION</scope>
</reference>
<dbReference type="AlphaFoldDB" id="A0A914C831"/>
<keyword evidence="1" id="KW-1185">Reference proteome</keyword>
<dbReference type="PANTHER" id="PTHR22898:SF3">
    <property type="entry name" value="ALPHA-1,2-FUCOSYLTRANSFERASE-RELATED"/>
    <property type="match status" value="1"/>
</dbReference>
<proteinExistence type="predicted"/>
<accession>A0A914C831</accession>
<evidence type="ECO:0000313" key="1">
    <source>
        <dbReference type="Proteomes" id="UP000887540"/>
    </source>
</evidence>